<organism evidence="3 4">
    <name type="scientific">Amazona aestiva</name>
    <name type="common">Blue-fronted Amazon parrot</name>
    <dbReference type="NCBI Taxonomy" id="12930"/>
    <lineage>
        <taxon>Eukaryota</taxon>
        <taxon>Metazoa</taxon>
        <taxon>Chordata</taxon>
        <taxon>Craniata</taxon>
        <taxon>Vertebrata</taxon>
        <taxon>Euteleostomi</taxon>
        <taxon>Archelosauria</taxon>
        <taxon>Archosauria</taxon>
        <taxon>Dinosauria</taxon>
        <taxon>Saurischia</taxon>
        <taxon>Theropoda</taxon>
        <taxon>Coelurosauria</taxon>
        <taxon>Aves</taxon>
        <taxon>Neognathae</taxon>
        <taxon>Neoaves</taxon>
        <taxon>Telluraves</taxon>
        <taxon>Australaves</taxon>
        <taxon>Psittaciformes</taxon>
        <taxon>Psittacidae</taxon>
        <taxon>Amazona</taxon>
    </lineage>
</organism>
<sequence>MTGDDEGLIKIRGDRCWQELTCMDYHYEIFAFVFCVSSVKKEIAAYSSTPLGKEPWFSEGDMVLEQYSLP</sequence>
<comment type="subcellular location">
    <subcellularLocation>
        <location evidence="1">Endoplasmic reticulum membrane</location>
        <topology evidence="1">Multi-pass membrane protein</topology>
    </subcellularLocation>
</comment>
<dbReference type="OrthoDB" id="9909540at2759"/>
<dbReference type="GO" id="GO:0005789">
    <property type="term" value="C:endoplasmic reticulum membrane"/>
    <property type="evidence" value="ECO:0007669"/>
    <property type="project" value="UniProtKB-SubCell"/>
</dbReference>
<evidence type="ECO:0000313" key="3">
    <source>
        <dbReference type="EMBL" id="KQL61401.1"/>
    </source>
</evidence>
<keyword evidence="4" id="KW-1185">Reference proteome</keyword>
<dbReference type="Proteomes" id="UP000051836">
    <property type="component" value="Unassembled WGS sequence"/>
</dbReference>
<comment type="caution">
    <text evidence="3">The sequence shown here is derived from an EMBL/GenBank/DDBJ whole genome shotgun (WGS) entry which is preliminary data.</text>
</comment>
<evidence type="ECO:0000256" key="1">
    <source>
        <dbReference type="RuleBase" id="RU361229"/>
    </source>
</evidence>
<feature type="domain" description="Lipase maturation factor 1/2 N-terminal" evidence="2">
    <location>
        <begin position="7"/>
        <end position="29"/>
    </location>
</feature>
<gene>
    <name evidence="3" type="ORF">AAES_12579</name>
</gene>
<reference evidence="3 4" key="1">
    <citation type="submission" date="2015-10" db="EMBL/GenBank/DDBJ databases">
        <authorList>
            <person name="Gilbert D.G."/>
        </authorList>
    </citation>
    <scope>NUCLEOTIDE SEQUENCE [LARGE SCALE GENOMIC DNA]</scope>
    <source>
        <strain evidence="3">FVVF132</strain>
    </source>
</reference>
<comment type="similarity">
    <text evidence="1">Belongs to the lipase maturation factor family.</text>
</comment>
<protein>
    <recommendedName>
        <fullName evidence="1">Lipase maturation factor</fullName>
    </recommendedName>
</protein>
<evidence type="ECO:0000259" key="2">
    <source>
        <dbReference type="Pfam" id="PF06762"/>
    </source>
</evidence>
<dbReference type="GO" id="GO:0051604">
    <property type="term" value="P:protein maturation"/>
    <property type="evidence" value="ECO:0007669"/>
    <property type="project" value="InterPro"/>
</dbReference>
<accession>A0A0Q3U5R1</accession>
<evidence type="ECO:0000313" key="4">
    <source>
        <dbReference type="Proteomes" id="UP000051836"/>
    </source>
</evidence>
<dbReference type="InterPro" id="IPR057434">
    <property type="entry name" value="LMF1/2_N"/>
</dbReference>
<keyword evidence="1" id="KW-0256">Endoplasmic reticulum</keyword>
<proteinExistence type="inferred from homology"/>
<dbReference type="Pfam" id="PF06762">
    <property type="entry name" value="LMF1"/>
    <property type="match status" value="1"/>
</dbReference>
<comment type="function">
    <text evidence="1">Involved in the maturation of specific proteins in the endoplasmic reticulum.</text>
</comment>
<name>A0A0Q3U5R1_AMAAE</name>
<dbReference type="EMBL" id="LMAW01000001">
    <property type="protein sequence ID" value="KQL61401.1"/>
    <property type="molecule type" value="Genomic_DNA"/>
</dbReference>
<dbReference type="AlphaFoldDB" id="A0A0Q3U5R1"/>